<evidence type="ECO:0000256" key="1">
    <source>
        <dbReference type="ARBA" id="ARBA00006018"/>
    </source>
</evidence>
<protein>
    <submittedName>
        <fullName evidence="2">Hydrogenase assembly chaperone HypC/HupF</fullName>
    </submittedName>
</protein>
<evidence type="ECO:0000313" key="2">
    <source>
        <dbReference type="EMBL" id="AIG98248.1"/>
    </source>
</evidence>
<reference evidence="2 3" key="1">
    <citation type="submission" date="2013-07" db="EMBL/GenBank/DDBJ databases">
        <title>Genome of Archaeoglobus fulgidus.</title>
        <authorList>
            <person name="Fiebig A."/>
            <person name="Birkeland N.-K."/>
        </authorList>
    </citation>
    <scope>NUCLEOTIDE SEQUENCE [LARGE SCALE GENOMIC DNA]</scope>
    <source>
        <strain evidence="2 3">DSM 8774</strain>
    </source>
</reference>
<dbReference type="KEGG" id="afg:AFULGI_00014810"/>
<comment type="similarity">
    <text evidence="1">Belongs to the HupF/HypC family.</text>
</comment>
<name>A0A075WKZ9_ARCFL</name>
<dbReference type="NCBIfam" id="TIGR00074">
    <property type="entry name" value="hypC_hupF"/>
    <property type="match status" value="1"/>
</dbReference>
<dbReference type="InterPro" id="IPR019812">
    <property type="entry name" value="Hydgase_assmbl_chp_CS"/>
</dbReference>
<dbReference type="GO" id="GO:0005506">
    <property type="term" value="F:iron ion binding"/>
    <property type="evidence" value="ECO:0007669"/>
    <property type="project" value="TreeGrafter"/>
</dbReference>
<dbReference type="GO" id="GO:1902670">
    <property type="term" value="F:carbon dioxide binding"/>
    <property type="evidence" value="ECO:0007669"/>
    <property type="project" value="TreeGrafter"/>
</dbReference>
<proteinExistence type="inferred from homology"/>
<dbReference type="PANTHER" id="PTHR35177:SF2">
    <property type="entry name" value="HYDROGENASE MATURATION FACTOR HYBG"/>
    <property type="match status" value="1"/>
</dbReference>
<dbReference type="GeneID" id="24794980"/>
<dbReference type="FunFam" id="2.30.30.140:FF:000022">
    <property type="entry name" value="Hydrogenase assembly chaperone HybG"/>
    <property type="match status" value="1"/>
</dbReference>
<dbReference type="Proteomes" id="UP000028501">
    <property type="component" value="Chromosome"/>
</dbReference>
<dbReference type="SUPFAM" id="SSF159127">
    <property type="entry name" value="HupF/HypC-like"/>
    <property type="match status" value="1"/>
</dbReference>
<dbReference type="SMR" id="A0A075WKZ9"/>
<evidence type="ECO:0000313" key="3">
    <source>
        <dbReference type="Proteomes" id="UP000028501"/>
    </source>
</evidence>
<dbReference type="PRINTS" id="PR00445">
    <property type="entry name" value="HUPFHYPC"/>
</dbReference>
<dbReference type="GO" id="GO:0051604">
    <property type="term" value="P:protein maturation"/>
    <property type="evidence" value="ECO:0007669"/>
    <property type="project" value="TreeGrafter"/>
</dbReference>
<dbReference type="RefSeq" id="WP_010878866.1">
    <property type="nucleotide sequence ID" value="NZ_CP006577.1"/>
</dbReference>
<organism evidence="2 3">
    <name type="scientific">Archaeoglobus fulgidus DSM 8774</name>
    <dbReference type="NCBI Taxonomy" id="1344584"/>
    <lineage>
        <taxon>Archaea</taxon>
        <taxon>Methanobacteriati</taxon>
        <taxon>Methanobacteriota</taxon>
        <taxon>Archaeoglobi</taxon>
        <taxon>Archaeoglobales</taxon>
        <taxon>Archaeoglobaceae</taxon>
        <taxon>Archaeoglobus</taxon>
    </lineage>
</organism>
<dbReference type="PANTHER" id="PTHR35177">
    <property type="entry name" value="HYDROGENASE MATURATION FACTOR HYBG"/>
    <property type="match status" value="1"/>
</dbReference>
<gene>
    <name evidence="2" type="ORF">AFULGI_00014810</name>
</gene>
<dbReference type="Pfam" id="PF01455">
    <property type="entry name" value="HupF_HypC"/>
    <property type="match status" value="1"/>
</dbReference>
<dbReference type="AlphaFoldDB" id="A0A075WKZ9"/>
<sequence>MCIAIPGRIERIDYPIAIVDFKGLKKEVRIDLLENPQIGDYVLVHVGMAIQKVDEEEAKKTWELLERVADETGNQAF</sequence>
<dbReference type="PROSITE" id="PS01097">
    <property type="entry name" value="HUPF_HYPC"/>
    <property type="match status" value="1"/>
</dbReference>
<accession>A0A075WKZ9</accession>
<dbReference type="Gene3D" id="2.30.30.140">
    <property type="match status" value="1"/>
</dbReference>
<dbReference type="EMBL" id="CP006577">
    <property type="protein sequence ID" value="AIG98248.1"/>
    <property type="molecule type" value="Genomic_DNA"/>
</dbReference>
<dbReference type="HOGENOM" id="CLU_159381_2_2_2"/>
<dbReference type="InterPro" id="IPR001109">
    <property type="entry name" value="Hydrogenase_HupF/HypC"/>
</dbReference>